<dbReference type="EC" id="3.4.24.55" evidence="8"/>
<keyword evidence="5" id="KW-0482">Metalloprotease</keyword>
<dbReference type="Pfam" id="PF00675">
    <property type="entry name" value="Peptidase_M16"/>
    <property type="match status" value="1"/>
</dbReference>
<dbReference type="VEuPathDB" id="PlasmoDB:PmUG01_09031000"/>
<feature type="chain" id="PRO_5008677654" evidence="6">
    <location>
        <begin position="22"/>
        <end position="1648"/>
    </location>
</feature>
<evidence type="ECO:0000256" key="1">
    <source>
        <dbReference type="ARBA" id="ARBA00007261"/>
    </source>
</evidence>
<dbReference type="InterPro" id="IPR011249">
    <property type="entry name" value="Metalloenz_LuxS/M16"/>
</dbReference>
<evidence type="ECO:0000256" key="6">
    <source>
        <dbReference type="SAM" id="SignalP"/>
    </source>
</evidence>
<feature type="domain" description="Peptidase M16 N-terminal" evidence="7">
    <location>
        <begin position="350"/>
        <end position="459"/>
    </location>
</feature>
<evidence type="ECO:0000259" key="7">
    <source>
        <dbReference type="Pfam" id="PF00675"/>
    </source>
</evidence>
<gene>
    <name evidence="8" type="primary">PmlGA01_090022900</name>
    <name evidence="8" type="ORF">PMLGA01_090022900</name>
</gene>
<evidence type="ECO:0000256" key="3">
    <source>
        <dbReference type="ARBA" id="ARBA00022801"/>
    </source>
</evidence>
<dbReference type="PANTHER" id="PTHR43690:SF17">
    <property type="entry name" value="PROTEIN YHJJ"/>
    <property type="match status" value="1"/>
</dbReference>
<dbReference type="SUPFAM" id="SSF63411">
    <property type="entry name" value="LuxS/MPP-like metallohydrolase"/>
    <property type="match status" value="3"/>
</dbReference>
<feature type="signal peptide" evidence="6">
    <location>
        <begin position="1"/>
        <end position="21"/>
    </location>
</feature>
<keyword evidence="3 8" id="KW-0378">Hydrolase</keyword>
<name>A0A1C3KCM5_PLAMA</name>
<dbReference type="InterPro" id="IPR050626">
    <property type="entry name" value="Peptidase_M16"/>
</dbReference>
<dbReference type="GO" id="GO:0004222">
    <property type="term" value="F:metalloendopeptidase activity"/>
    <property type="evidence" value="ECO:0007669"/>
    <property type="project" value="UniProtKB-EC"/>
</dbReference>
<keyword evidence="6" id="KW-0732">Signal</keyword>
<evidence type="ECO:0000313" key="9">
    <source>
        <dbReference type="Proteomes" id="UP000219799"/>
    </source>
</evidence>
<evidence type="ECO:0000256" key="2">
    <source>
        <dbReference type="ARBA" id="ARBA00022670"/>
    </source>
</evidence>
<dbReference type="InterPro" id="IPR011765">
    <property type="entry name" value="Pept_M16_N"/>
</dbReference>
<keyword evidence="2" id="KW-0645">Protease</keyword>
<reference evidence="8 9" key="1">
    <citation type="submission" date="2016-06" db="EMBL/GenBank/DDBJ databases">
        <authorList>
            <consortium name="Pathogen Informatics"/>
        </authorList>
    </citation>
    <scope>NUCLEOTIDE SEQUENCE [LARGE SCALE GENOMIC DNA]</scope>
    <source>
        <strain evidence="8">PmlGA01</strain>
    </source>
</reference>
<sequence length="1648" mass="192391">MKEIKGYLAIKIFLLLVFVFANNINTVNNNVLNNYKENNTNKANYLNDSLSTYNLGNDDNNTNNINDNTNIISSIGSSNNNERQNLTLNESKNNNNYLQKWGDTNLESPKLLKKDVNIKNHEMQLNSAKTLESKELNNEKTKITKGENEGDTRSNEFKNFMNAGLDKKSEKLFVEDEIKNYKYPEHKNVNVSLNNVGKNGSTKKMPFLENFNNYKDESNQKIKYIDDAPNSGNNKEIKEKNNVNLRKKEELEQQNNMSYSIENTNIQLNNSRKDKLKKINPVNFGENTSSKLNDTSEEDENDIFNEIKNNEENIFSEKITLKKGAKDRNEYKYFKLKSNELKVLGIINKYSPKGGFSISIECGGYDDFDEIPGISNLLQHVIFYKSEKRNTTLLSELGKYSSEHNSHTSESFTNYYAVAHSEDIYHLLNLFAENLFFPLFYEEDIQNEVNEINNNYVSMENNSEGCLKIVSQYVTEFKYSKFFTYGNYITLCENVLNNKLNIKKILKEFHKKCYQPKNMSLSILLGKKGNFIDHYNMNDIENMVVEIFGKLKNYNYASNRNVEEKKYYNYLELEKKKLNRHEDIYNGRNFFFSGIQNKLIGETTNETAMFIQFIDEFNFTLDLNQKSKYTEILKKDGWGDQMYLYWSSKINIELYKKIEEFGTMIFLRELFSDFRKNGLYYKLSVENKYAYDFKIVDTWNKYYLNYGVLINLTEKGKSNLAHLIHIFNVFINQISKLFDKDSLDKGINKYILDYYREKALNTDLNFNIDNKSVNLNDLIKYSNKLLVYSGDDVSSLLTINNLIEDKYKNDFRNHIKITSLIGSLLKNENLHIINIVDTFSITNTGKIPNTTIMYATGDNPYLVGEEGIINDISITLPEIKVCPFSSFGNNSTSNGNGNSNGDSNSNNILYEQDKSLFCVPYNNRENFEYSEKEEMFESEENKNVFKSNILYNIPCLIKSSYGYNIYFKRGLTDTSKVKADFIFYFPSKNFTLYEAIFTRIHAIILRKKIKILLADYINCSVHINIKENVDSYVIHVDTYSYYFEELLTKLEDLLSVKDIPSKDEFNDAYDVLNLYVKINAKFKIENSLNVMYSLFNKYIPTNKETYDILNAHFYYPSYNAYTNYLNNFFHRNYISIFIYGNVIIPNAMYVENSLNGNNIISSNGNNLNSISGSNIHEHILSDTIYDKISNKDNATYLKKQDKFGEGGQYQFDSLHISHNGSGIEYLIVLCESFIGKVTSKIIKINESTYYKSKLINNEDIDIHMQNPYQSGNTSITVSYLIESETILSNLLINIISDLISSDFIKFAKIRYNDGYTADVKTFFTHNGLGGLLFIIQSYDNKIEKMEADICTIVKFLTFQLLNMDLSDLVKKLEDMKERYIINNTIFTFNEEYSSILEQFTGIEKECFDKKYKIIKIFDELIKCPKIILNKINYILKNAKKVIFKDYKVDVNVSHINDGVGKGNFSHQSCNYSYSNNNIKMSNVQLTEHSRLIIEKKLNENKLNESKLNESKLNERNLNERNLKDRKLDSSFRMKKLPIKENFINVSNFLQMKKKGFFQYIIDYFRSNNGTHFKNNNYLDFKSCDEEMSKDNFLVFQNFTDDINKIREHFLLKFANDAEIKENCSVDYEEVRQYCYAHNNNYDKKNVKN</sequence>
<dbReference type="GO" id="GO:0006508">
    <property type="term" value="P:proteolysis"/>
    <property type="evidence" value="ECO:0007669"/>
    <property type="project" value="UniProtKB-KW"/>
</dbReference>
<accession>A0A1C3KCM5</accession>
<dbReference type="Proteomes" id="UP000219799">
    <property type="component" value="Chromosome 9"/>
</dbReference>
<evidence type="ECO:0000256" key="4">
    <source>
        <dbReference type="ARBA" id="ARBA00022833"/>
    </source>
</evidence>
<keyword evidence="4" id="KW-0862">Zinc</keyword>
<dbReference type="EMBL" id="LT594497">
    <property type="protein sequence ID" value="SBT71320.1"/>
    <property type="molecule type" value="Genomic_DNA"/>
</dbReference>
<dbReference type="GO" id="GO:0046872">
    <property type="term" value="F:metal ion binding"/>
    <property type="evidence" value="ECO:0007669"/>
    <property type="project" value="InterPro"/>
</dbReference>
<evidence type="ECO:0000313" key="8">
    <source>
        <dbReference type="EMBL" id="SBT71320.1"/>
    </source>
</evidence>
<dbReference type="Gene3D" id="3.30.830.10">
    <property type="entry name" value="Metalloenzyme, LuxS/M16 peptidase-like"/>
    <property type="match status" value="1"/>
</dbReference>
<organism evidence="8 9">
    <name type="scientific">Plasmodium malariae</name>
    <dbReference type="NCBI Taxonomy" id="5858"/>
    <lineage>
        <taxon>Eukaryota</taxon>
        <taxon>Sar</taxon>
        <taxon>Alveolata</taxon>
        <taxon>Apicomplexa</taxon>
        <taxon>Aconoidasida</taxon>
        <taxon>Haemosporida</taxon>
        <taxon>Plasmodiidae</taxon>
        <taxon>Plasmodium</taxon>
        <taxon>Plasmodium (Plasmodium)</taxon>
    </lineage>
</organism>
<dbReference type="PANTHER" id="PTHR43690">
    <property type="entry name" value="NARDILYSIN"/>
    <property type="match status" value="1"/>
</dbReference>
<comment type="similarity">
    <text evidence="1">Belongs to the peptidase M16 family.</text>
</comment>
<evidence type="ECO:0000256" key="5">
    <source>
        <dbReference type="ARBA" id="ARBA00023049"/>
    </source>
</evidence>
<protein>
    <submittedName>
        <fullName evidence="8">Petidase, M16 family, putative</fullName>
        <ecNumber evidence="8">3.4.24.55</ecNumber>
    </submittedName>
</protein>
<proteinExistence type="inferred from homology"/>